<dbReference type="Proteomes" id="UP001501521">
    <property type="component" value="Unassembled WGS sequence"/>
</dbReference>
<dbReference type="SUPFAM" id="SSF52467">
    <property type="entry name" value="DHS-like NAD/FAD-binding domain"/>
    <property type="match status" value="1"/>
</dbReference>
<feature type="binding site" evidence="4">
    <location>
        <position position="128"/>
    </location>
    <ligand>
        <name>Zn(2+)</name>
        <dbReference type="ChEBI" id="CHEBI:29105"/>
    </ligand>
</feature>
<evidence type="ECO:0000256" key="4">
    <source>
        <dbReference type="PROSITE-ProRule" id="PRU00236"/>
    </source>
</evidence>
<reference evidence="7" key="1">
    <citation type="journal article" date="2019" name="Int. J. Syst. Evol. Microbiol.">
        <title>The Global Catalogue of Microorganisms (GCM) 10K type strain sequencing project: providing services to taxonomists for standard genome sequencing and annotation.</title>
        <authorList>
            <consortium name="The Broad Institute Genomics Platform"/>
            <consortium name="The Broad Institute Genome Sequencing Center for Infectious Disease"/>
            <person name="Wu L."/>
            <person name="Ma J."/>
        </authorList>
    </citation>
    <scope>NUCLEOTIDE SEQUENCE [LARGE SCALE GENOMIC DNA]</scope>
    <source>
        <strain evidence="7">JCM 19125</strain>
    </source>
</reference>
<feature type="binding site" evidence="4">
    <location>
        <position position="125"/>
    </location>
    <ligand>
        <name>Zn(2+)</name>
        <dbReference type="ChEBI" id="CHEBI:29105"/>
    </ligand>
</feature>
<keyword evidence="2" id="KW-0808">Transferase</keyword>
<dbReference type="EC" id="2.3.1.286" evidence="1"/>
<dbReference type="CDD" id="cd01407">
    <property type="entry name" value="SIR2-fam"/>
    <property type="match status" value="1"/>
</dbReference>
<keyword evidence="4" id="KW-0479">Metal-binding</keyword>
<evidence type="ECO:0000256" key="1">
    <source>
        <dbReference type="ARBA" id="ARBA00012928"/>
    </source>
</evidence>
<accession>A0ABP9FA44</accession>
<feature type="domain" description="Deacetylase sirtuin-type" evidence="5">
    <location>
        <begin position="1"/>
        <end position="246"/>
    </location>
</feature>
<keyword evidence="4" id="KW-0862">Zinc</keyword>
<name>A0ABP9FA44_9ACTN</name>
<evidence type="ECO:0000313" key="7">
    <source>
        <dbReference type="Proteomes" id="UP001501521"/>
    </source>
</evidence>
<protein>
    <recommendedName>
        <fullName evidence="1">protein acetyllysine N-acetyltransferase</fullName>
        <ecNumber evidence="1">2.3.1.286</ecNumber>
    </recommendedName>
</protein>
<dbReference type="Pfam" id="PF02146">
    <property type="entry name" value="SIR2"/>
    <property type="match status" value="1"/>
</dbReference>
<dbReference type="InterPro" id="IPR029035">
    <property type="entry name" value="DHS-like_NAD/FAD-binding_dom"/>
</dbReference>
<dbReference type="PANTHER" id="PTHR11085">
    <property type="entry name" value="NAD-DEPENDENT PROTEIN DEACYLASE SIRTUIN-5, MITOCHONDRIAL-RELATED"/>
    <property type="match status" value="1"/>
</dbReference>
<dbReference type="PANTHER" id="PTHR11085:SF4">
    <property type="entry name" value="NAD-DEPENDENT PROTEIN DEACYLASE"/>
    <property type="match status" value="1"/>
</dbReference>
<dbReference type="InterPro" id="IPR050134">
    <property type="entry name" value="NAD-dep_sirtuin_deacylases"/>
</dbReference>
<dbReference type="Gene3D" id="3.30.1600.10">
    <property type="entry name" value="SIR2/SIRT2 'Small Domain"/>
    <property type="match status" value="1"/>
</dbReference>
<keyword evidence="7" id="KW-1185">Reference proteome</keyword>
<sequence length="246" mass="26534">MAVSSLSEANRIVILSGAGLSTAAGIPDFRGPEGLWTRDPYAELVSTLSWYLSDEDVRKAAWRRRATPEVWSAQPTRAHRAIVDLEKQGRLRAIITQNTDGLHQVAGSSPELVHEVHGSMRTWRCEMCGRTGPMEEMVARVNAGEEDPRCPHCGGITRATVILFEEVLEPDVIEAAIEAVEDCDAIVAVGTTLGVYPVAGLFPTALAHGAHGVIVNASETAMDDVAHQVIRGQLDDVLPDLLTPRA</sequence>
<dbReference type="EMBL" id="BAABLV010000019">
    <property type="protein sequence ID" value="GAA4895957.1"/>
    <property type="molecule type" value="Genomic_DNA"/>
</dbReference>
<dbReference type="Gene3D" id="3.40.50.1220">
    <property type="entry name" value="TPP-binding domain"/>
    <property type="match status" value="1"/>
</dbReference>
<proteinExistence type="predicted"/>
<dbReference type="InterPro" id="IPR026591">
    <property type="entry name" value="Sirtuin_cat_small_dom_sf"/>
</dbReference>
<evidence type="ECO:0000259" key="5">
    <source>
        <dbReference type="PROSITE" id="PS50305"/>
    </source>
</evidence>
<dbReference type="InterPro" id="IPR026590">
    <property type="entry name" value="Ssirtuin_cat_dom"/>
</dbReference>
<evidence type="ECO:0000256" key="2">
    <source>
        <dbReference type="ARBA" id="ARBA00022679"/>
    </source>
</evidence>
<keyword evidence="3" id="KW-0520">NAD</keyword>
<comment type="caution">
    <text evidence="6">The sequence shown here is derived from an EMBL/GenBank/DDBJ whole genome shotgun (WGS) entry which is preliminary data.</text>
</comment>
<organism evidence="6 7">
    <name type="scientific">Tessaracoccus lubricantis</name>
    <dbReference type="NCBI Taxonomy" id="545543"/>
    <lineage>
        <taxon>Bacteria</taxon>
        <taxon>Bacillati</taxon>
        <taxon>Actinomycetota</taxon>
        <taxon>Actinomycetes</taxon>
        <taxon>Propionibacteriales</taxon>
        <taxon>Propionibacteriaceae</taxon>
        <taxon>Tessaracoccus</taxon>
    </lineage>
</organism>
<evidence type="ECO:0000256" key="3">
    <source>
        <dbReference type="ARBA" id="ARBA00023027"/>
    </source>
</evidence>
<dbReference type="InterPro" id="IPR003000">
    <property type="entry name" value="Sirtuin"/>
</dbReference>
<dbReference type="RefSeq" id="WP_345580436.1">
    <property type="nucleotide sequence ID" value="NZ_BAABLV010000019.1"/>
</dbReference>
<feature type="binding site" evidence="4">
    <location>
        <position position="153"/>
    </location>
    <ligand>
        <name>Zn(2+)</name>
        <dbReference type="ChEBI" id="CHEBI:29105"/>
    </ligand>
</feature>
<feature type="binding site" evidence="4">
    <location>
        <position position="150"/>
    </location>
    <ligand>
        <name>Zn(2+)</name>
        <dbReference type="ChEBI" id="CHEBI:29105"/>
    </ligand>
</feature>
<dbReference type="PROSITE" id="PS50305">
    <property type="entry name" value="SIRTUIN"/>
    <property type="match status" value="1"/>
</dbReference>
<gene>
    <name evidence="6" type="ORF">GCM10025789_12000</name>
</gene>
<evidence type="ECO:0000313" key="6">
    <source>
        <dbReference type="EMBL" id="GAA4895957.1"/>
    </source>
</evidence>
<feature type="active site" description="Proton acceptor" evidence="4">
    <location>
        <position position="117"/>
    </location>
</feature>